<name>A0A7T6ZML8_9CAUD</name>
<sequence>MVAVTLKEPKASNNIITLRETIQFGRFRGCTGAELMKSSDGTSYLVWIYNNTDIQIESSIVNTLAAHGLVDMQLKRRNQKAGGGIDTTRLQPSDWAGKAQIMVDAARSAARLEHCVKDSVPIRTDREAGGVIVVNTKVLEPDERERICRKFRQVLKRETDRMMRDIVM</sequence>
<evidence type="ECO:0000313" key="1">
    <source>
        <dbReference type="EMBL" id="QQK88526.1"/>
    </source>
</evidence>
<organism evidence="1">
    <name type="scientific">Vibrio phage PH669</name>
    <dbReference type="NCBI Taxonomy" id="2800823"/>
    <lineage>
        <taxon>Viruses</taxon>
        <taxon>Duplodnaviria</taxon>
        <taxon>Heunggongvirae</taxon>
        <taxon>Uroviricota</taxon>
        <taxon>Caudoviricetes</taxon>
        <taxon>Queuovirinae</taxon>
    </lineage>
</organism>
<protein>
    <submittedName>
        <fullName evidence="1">Uncharacterized protein</fullName>
    </submittedName>
</protein>
<proteinExistence type="predicted"/>
<dbReference type="EMBL" id="MW423737">
    <property type="protein sequence ID" value="QQK88526.1"/>
    <property type="molecule type" value="Genomic_DNA"/>
</dbReference>
<reference evidence="1" key="1">
    <citation type="submission" date="2020-12" db="EMBL/GenBank/DDBJ databases">
        <authorList>
            <person name="Hu Z."/>
        </authorList>
    </citation>
    <scope>NUCLEOTIDE SEQUENCE</scope>
</reference>
<accession>A0A7T6ZML8</accession>